<dbReference type="KEGG" id="cpho:CPHO_11665"/>
<dbReference type="EMBL" id="CP009249">
    <property type="protein sequence ID" value="APT93440.1"/>
    <property type="molecule type" value="Genomic_DNA"/>
</dbReference>
<organism evidence="3 4">
    <name type="scientific">Corynebacterium phocae</name>
    <dbReference type="NCBI Taxonomy" id="161895"/>
    <lineage>
        <taxon>Bacteria</taxon>
        <taxon>Bacillati</taxon>
        <taxon>Actinomycetota</taxon>
        <taxon>Actinomycetes</taxon>
        <taxon>Mycobacteriales</taxon>
        <taxon>Corynebacteriaceae</taxon>
        <taxon>Corynebacterium</taxon>
    </lineage>
</organism>
<dbReference type="OrthoDB" id="5512013at2"/>
<dbReference type="InterPro" id="IPR045970">
    <property type="entry name" value="DUF5926"/>
</dbReference>
<evidence type="ECO:0000256" key="1">
    <source>
        <dbReference type="SAM" id="MobiDB-lite"/>
    </source>
</evidence>
<gene>
    <name evidence="3" type="ORF">CPHO_11665</name>
</gene>
<name>A0A1L7D5Q2_9CORY</name>
<protein>
    <submittedName>
        <fullName evidence="3">Preprotein translocase subunit SecA</fullName>
    </submittedName>
</protein>
<keyword evidence="4" id="KW-1185">Reference proteome</keyword>
<feature type="domain" description="DUF5926" evidence="2">
    <location>
        <begin position="39"/>
        <end position="310"/>
    </location>
</feature>
<dbReference type="Proteomes" id="UP000185491">
    <property type="component" value="Chromosome"/>
</dbReference>
<evidence type="ECO:0000259" key="2">
    <source>
        <dbReference type="Pfam" id="PF19348"/>
    </source>
</evidence>
<reference evidence="3 4" key="1">
    <citation type="submission" date="2014-08" db="EMBL/GenBank/DDBJ databases">
        <title>Complete genome sequence of Corynebacterium phocae M408/89/1(T)(=DSM 44612(T)), isolated from the common seal (Phoca vitulina).</title>
        <authorList>
            <person name="Ruckert C."/>
            <person name="Albersmeier A."/>
            <person name="Winkler A."/>
            <person name="Kalinowski J."/>
        </authorList>
    </citation>
    <scope>NUCLEOTIDE SEQUENCE [LARGE SCALE GENOMIC DNA]</scope>
    <source>
        <strain evidence="3 4">M408/89/1</strain>
    </source>
</reference>
<sequence>MAKKNKKNKEQLPEGMSRRQAKLAARAAERAALEKDPRPFGGLAAESQLVAMQEFVPSAYAKLAVKGFDKDVYVATVLPGASAALIRDDEFGGDAFVGLQVQSHTQNPGRDLAYALNWVKEHGPGSTLQSTAADGSQPKLEELLEEDSVLDIKTYQDFSWWMPEGAQVPPQVAQSMRAANDSVIPSHQVGLDAEGFVGTAFWANAGGNKAHIRWVRPVEDEDALLAALSRVAARGDLHLGEGTKFAGVFRTHGIVAPVFDLDPAVDHKSYEDQLARVNAALEEELGNDAQLTADERKQLENIKSRQVTLR</sequence>
<proteinExistence type="predicted"/>
<evidence type="ECO:0000313" key="4">
    <source>
        <dbReference type="Proteomes" id="UP000185491"/>
    </source>
</evidence>
<feature type="region of interest" description="Disordered" evidence="1">
    <location>
        <begin position="1"/>
        <end position="38"/>
    </location>
</feature>
<accession>A0A1L7D5Q2</accession>
<dbReference type="STRING" id="161895.CPHO_11665"/>
<feature type="compositionally biased region" description="Basic and acidic residues" evidence="1">
    <location>
        <begin position="27"/>
        <end position="38"/>
    </location>
</feature>
<evidence type="ECO:0000313" key="3">
    <source>
        <dbReference type="EMBL" id="APT93440.1"/>
    </source>
</evidence>
<dbReference type="Pfam" id="PF19348">
    <property type="entry name" value="DUF5926"/>
    <property type="match status" value="1"/>
</dbReference>
<dbReference type="AlphaFoldDB" id="A0A1L7D5Q2"/>
<dbReference type="RefSeq" id="WP_075736031.1">
    <property type="nucleotide sequence ID" value="NZ_CP009249.1"/>
</dbReference>